<evidence type="ECO:0000256" key="2">
    <source>
        <dbReference type="ARBA" id="ARBA00016956"/>
    </source>
</evidence>
<dbReference type="Pfam" id="PF00889">
    <property type="entry name" value="EF_TS"/>
    <property type="match status" value="1"/>
</dbReference>
<dbReference type="HAMAP" id="MF_00050">
    <property type="entry name" value="EF_Ts"/>
    <property type="match status" value="1"/>
</dbReference>
<organism evidence="10 11">
    <name type="scientific">Pseudochelatococcus contaminans</name>
    <dbReference type="NCBI Taxonomy" id="1538103"/>
    <lineage>
        <taxon>Bacteria</taxon>
        <taxon>Pseudomonadati</taxon>
        <taxon>Pseudomonadota</taxon>
        <taxon>Alphaproteobacteria</taxon>
        <taxon>Hyphomicrobiales</taxon>
        <taxon>Chelatococcaceae</taxon>
        <taxon>Pseudochelatococcus</taxon>
    </lineage>
</organism>
<keyword evidence="3 6" id="KW-0963">Cytoplasm</keyword>
<dbReference type="PROSITE" id="PS01127">
    <property type="entry name" value="EF_TS_2"/>
    <property type="match status" value="1"/>
</dbReference>
<evidence type="ECO:0000313" key="10">
    <source>
        <dbReference type="EMBL" id="MBB3809912.1"/>
    </source>
</evidence>
<dbReference type="PANTHER" id="PTHR11741">
    <property type="entry name" value="ELONGATION FACTOR TS"/>
    <property type="match status" value="1"/>
</dbReference>
<dbReference type="InterPro" id="IPR009060">
    <property type="entry name" value="UBA-like_sf"/>
</dbReference>
<feature type="region of interest" description="Involved in Mg(2+) ion dislocation from EF-Tu" evidence="6">
    <location>
        <begin position="80"/>
        <end position="83"/>
    </location>
</feature>
<comment type="caution">
    <text evidence="10">The sequence shown here is derived from an EMBL/GenBank/DDBJ whole genome shotgun (WGS) entry which is preliminary data.</text>
</comment>
<dbReference type="Proteomes" id="UP000537592">
    <property type="component" value="Unassembled WGS sequence"/>
</dbReference>
<dbReference type="PANTHER" id="PTHR11741:SF0">
    <property type="entry name" value="ELONGATION FACTOR TS, MITOCHONDRIAL"/>
    <property type="match status" value="1"/>
</dbReference>
<comment type="function">
    <text evidence="6 7">Associates with the EF-Tu.GDP complex and induces the exchange of GDP to GTP. It remains bound to the aminoacyl-tRNA.EF-Tu.GTP complex up to the GTP hydrolysis stage on the ribosome.</text>
</comment>
<dbReference type="GO" id="GO:0003746">
    <property type="term" value="F:translation elongation factor activity"/>
    <property type="evidence" value="ECO:0007669"/>
    <property type="project" value="UniProtKB-UniRule"/>
</dbReference>
<dbReference type="FunFam" id="1.10.8.10:FF:000001">
    <property type="entry name" value="Elongation factor Ts"/>
    <property type="match status" value="1"/>
</dbReference>
<dbReference type="SUPFAM" id="SSF54713">
    <property type="entry name" value="Elongation factor Ts (EF-Ts), dimerisation domain"/>
    <property type="match status" value="2"/>
</dbReference>
<evidence type="ECO:0000259" key="9">
    <source>
        <dbReference type="Pfam" id="PF00889"/>
    </source>
</evidence>
<sequence>MANITAALVKELREKSGAGMLDCKNALTETDGDIEAAIDWLRKKGLARAAKKSSRVAAEGLVALAIDGNKGIAVELNSETDFVSRNEQFQSLAKTVADVALRTGDNVDEIKGAAYPDGGTVEETITSAIATIGENIALRRAQGISVGEGVVAGYIHNAAGDNLGRIGVLVALESTGNKDELTALARQIAMHVAATNPVALDASGVPEDVVAREKAILLEKNAGKPEHVLEKIAENGLKSYYKEVTLVEQPFIHDSSKSVAQAVKESEGKVGGPIRLAGYVRFALGDGIEKEETDFASEVAAAAGTA</sequence>
<dbReference type="InterPro" id="IPR036402">
    <property type="entry name" value="EF-Ts_dimer_sf"/>
</dbReference>
<evidence type="ECO:0000256" key="6">
    <source>
        <dbReference type="HAMAP-Rule" id="MF_00050"/>
    </source>
</evidence>
<protein>
    <recommendedName>
        <fullName evidence="2 6">Elongation factor Ts</fullName>
        <shortName evidence="6">EF-Ts</shortName>
    </recommendedName>
</protein>
<dbReference type="SUPFAM" id="SSF46934">
    <property type="entry name" value="UBA-like"/>
    <property type="match status" value="1"/>
</dbReference>
<reference evidence="10 11" key="1">
    <citation type="submission" date="2020-08" db="EMBL/GenBank/DDBJ databases">
        <title>Genomic Encyclopedia of Type Strains, Phase IV (KMG-IV): sequencing the most valuable type-strain genomes for metagenomic binning, comparative biology and taxonomic classification.</title>
        <authorList>
            <person name="Goeker M."/>
        </authorList>
    </citation>
    <scope>NUCLEOTIDE SEQUENCE [LARGE SCALE GENOMIC DNA]</scope>
    <source>
        <strain evidence="10 11">DSM 28760</strain>
    </source>
</reference>
<dbReference type="Gene3D" id="3.30.479.20">
    <property type="entry name" value="Elongation factor Ts, dimerisation domain"/>
    <property type="match status" value="2"/>
</dbReference>
<evidence type="ECO:0000256" key="4">
    <source>
        <dbReference type="ARBA" id="ARBA00022768"/>
    </source>
</evidence>
<accession>A0A7W5Z574</accession>
<dbReference type="NCBIfam" id="TIGR00116">
    <property type="entry name" value="tsf"/>
    <property type="match status" value="1"/>
</dbReference>
<evidence type="ECO:0000256" key="1">
    <source>
        <dbReference type="ARBA" id="ARBA00005532"/>
    </source>
</evidence>
<evidence type="ECO:0000313" key="11">
    <source>
        <dbReference type="Proteomes" id="UP000537592"/>
    </source>
</evidence>
<keyword evidence="5 6" id="KW-0648">Protein biosynthesis</keyword>
<dbReference type="InterPro" id="IPR014039">
    <property type="entry name" value="Transl_elong_EFTs/EF1B_dimer"/>
</dbReference>
<dbReference type="CDD" id="cd14275">
    <property type="entry name" value="UBA_EF-Ts"/>
    <property type="match status" value="1"/>
</dbReference>
<dbReference type="AlphaFoldDB" id="A0A7W5Z574"/>
<dbReference type="InterPro" id="IPR001816">
    <property type="entry name" value="Transl_elong_EFTs/EF1B"/>
</dbReference>
<keyword evidence="4 6" id="KW-0251">Elongation factor</keyword>
<dbReference type="Gene3D" id="1.10.8.10">
    <property type="entry name" value="DNA helicase RuvA subunit, C-terminal domain"/>
    <property type="match status" value="1"/>
</dbReference>
<proteinExistence type="inferred from homology"/>
<dbReference type="GO" id="GO:0005737">
    <property type="term" value="C:cytoplasm"/>
    <property type="evidence" value="ECO:0007669"/>
    <property type="project" value="UniProtKB-SubCell"/>
</dbReference>
<dbReference type="EMBL" id="JACICC010000004">
    <property type="protein sequence ID" value="MBB3809912.1"/>
    <property type="molecule type" value="Genomic_DNA"/>
</dbReference>
<dbReference type="Gene3D" id="1.10.286.20">
    <property type="match status" value="1"/>
</dbReference>
<dbReference type="PROSITE" id="PS01126">
    <property type="entry name" value="EF_TS_1"/>
    <property type="match status" value="1"/>
</dbReference>
<evidence type="ECO:0000256" key="3">
    <source>
        <dbReference type="ARBA" id="ARBA00022490"/>
    </source>
</evidence>
<comment type="similarity">
    <text evidence="1 6 7">Belongs to the EF-Ts family.</text>
</comment>
<name>A0A7W5Z574_9HYPH</name>
<evidence type="ECO:0000256" key="7">
    <source>
        <dbReference type="RuleBase" id="RU000642"/>
    </source>
</evidence>
<keyword evidence="11" id="KW-1185">Reference proteome</keyword>
<feature type="domain" description="Translation elongation factor EFTs/EF1B dimerisation" evidence="9">
    <location>
        <begin position="72"/>
        <end position="285"/>
    </location>
</feature>
<comment type="subcellular location">
    <subcellularLocation>
        <location evidence="6 8">Cytoplasm</location>
    </subcellularLocation>
</comment>
<dbReference type="RefSeq" id="WP_183752477.1">
    <property type="nucleotide sequence ID" value="NZ_JACICC010000004.1"/>
</dbReference>
<dbReference type="InterPro" id="IPR018101">
    <property type="entry name" value="Transl_elong_Ts_CS"/>
</dbReference>
<evidence type="ECO:0000256" key="5">
    <source>
        <dbReference type="ARBA" id="ARBA00022917"/>
    </source>
</evidence>
<evidence type="ECO:0000256" key="8">
    <source>
        <dbReference type="RuleBase" id="RU000643"/>
    </source>
</evidence>
<gene>
    <name evidence="6" type="primary">tsf</name>
    <name evidence="10" type="ORF">FHS81_002000</name>
</gene>